<keyword evidence="2" id="KW-0812">Transmembrane</keyword>
<dbReference type="Proteomes" id="UP001342314">
    <property type="component" value="Unassembled WGS sequence"/>
</dbReference>
<sequence>MLRLTQSDVTLTYTSTFTNADGSVGTSTGTHVTQSSVPVRNNSEGGSSSGKTWGIVGGVVGGVFLIGGIVFIAYRMTQRRFSSLDNDDVEEFKWPDLQPDGQTISTATSTLKPLETHRTTGTHGIGDDGDDGLSTYRSSASGPAGDVRAAGALYAPAGTHDPSHPGGGIYADPYAHSRQASAEQLAMIDGGAAAYAAGYDPFPGGPIGHALPPGAAGGMVYPPTPPQYRSPSASPYAQQQSTFTPPMGYDDDSQEHLDVHSPAAGPRGAPGAGGAARALSPVGGGGDARELLHDGYRETASEVAGYGPPTAHGRGPL</sequence>
<feature type="region of interest" description="Disordered" evidence="1">
    <location>
        <begin position="221"/>
        <end position="290"/>
    </location>
</feature>
<dbReference type="AlphaFoldDB" id="A0AAV5GVP0"/>
<evidence type="ECO:0000256" key="1">
    <source>
        <dbReference type="SAM" id="MobiDB-lite"/>
    </source>
</evidence>
<evidence type="ECO:0000313" key="3">
    <source>
        <dbReference type="EMBL" id="GJN93555.1"/>
    </source>
</evidence>
<accession>A0AAV5GVP0</accession>
<protein>
    <submittedName>
        <fullName evidence="3">Uncharacterized protein</fullName>
    </submittedName>
</protein>
<reference evidence="3 4" key="1">
    <citation type="submission" date="2021-12" db="EMBL/GenBank/DDBJ databases">
        <title>High titer production of polyol ester of fatty acids by Rhodotorula paludigena BS15 towards product separation-free biomass refinery.</title>
        <authorList>
            <person name="Mano J."/>
            <person name="Ono H."/>
            <person name="Tanaka T."/>
            <person name="Naito K."/>
            <person name="Sushida H."/>
            <person name="Ike M."/>
            <person name="Tokuyasu K."/>
            <person name="Kitaoka M."/>
        </authorList>
    </citation>
    <scope>NUCLEOTIDE SEQUENCE [LARGE SCALE GENOMIC DNA]</scope>
    <source>
        <strain evidence="3 4">BS15</strain>
    </source>
</reference>
<feature type="transmembrane region" description="Helical" evidence="2">
    <location>
        <begin position="53"/>
        <end position="74"/>
    </location>
</feature>
<organism evidence="3 4">
    <name type="scientific">Rhodotorula paludigena</name>
    <dbReference type="NCBI Taxonomy" id="86838"/>
    <lineage>
        <taxon>Eukaryota</taxon>
        <taxon>Fungi</taxon>
        <taxon>Dikarya</taxon>
        <taxon>Basidiomycota</taxon>
        <taxon>Pucciniomycotina</taxon>
        <taxon>Microbotryomycetes</taxon>
        <taxon>Sporidiobolales</taxon>
        <taxon>Sporidiobolaceae</taxon>
        <taxon>Rhodotorula</taxon>
    </lineage>
</organism>
<comment type="caution">
    <text evidence="3">The sequence shown here is derived from an EMBL/GenBank/DDBJ whole genome shotgun (WGS) entry which is preliminary data.</text>
</comment>
<evidence type="ECO:0000256" key="2">
    <source>
        <dbReference type="SAM" id="Phobius"/>
    </source>
</evidence>
<keyword evidence="2" id="KW-1133">Transmembrane helix</keyword>
<proteinExistence type="predicted"/>
<gene>
    <name evidence="3" type="ORF">Rhopal_006612-T1</name>
</gene>
<feature type="compositionally biased region" description="Polar residues" evidence="1">
    <location>
        <begin position="38"/>
        <end position="48"/>
    </location>
</feature>
<feature type="compositionally biased region" description="Low complexity" evidence="1">
    <location>
        <begin position="230"/>
        <end position="241"/>
    </location>
</feature>
<dbReference type="EMBL" id="BQKY01000014">
    <property type="protein sequence ID" value="GJN93555.1"/>
    <property type="molecule type" value="Genomic_DNA"/>
</dbReference>
<keyword evidence="4" id="KW-1185">Reference proteome</keyword>
<name>A0AAV5GVP0_9BASI</name>
<feature type="compositionally biased region" description="Low complexity" evidence="1">
    <location>
        <begin position="22"/>
        <end position="37"/>
    </location>
</feature>
<keyword evidence="2" id="KW-0472">Membrane</keyword>
<evidence type="ECO:0000313" key="4">
    <source>
        <dbReference type="Proteomes" id="UP001342314"/>
    </source>
</evidence>
<feature type="region of interest" description="Disordered" evidence="1">
    <location>
        <begin position="22"/>
        <end position="48"/>
    </location>
</feature>